<dbReference type="PANTHER" id="PTHR48048:SF89">
    <property type="entry name" value="GLYCOSYLTRANSFERASE"/>
    <property type="match status" value="1"/>
</dbReference>
<comment type="similarity">
    <text evidence="1 3">Belongs to the UDP-glycosyltransferase family.</text>
</comment>
<accession>A0A833R6T1</accession>
<dbReference type="InterPro" id="IPR035595">
    <property type="entry name" value="UDP_glycos_trans_CS"/>
</dbReference>
<dbReference type="EMBL" id="SWLB01000007">
    <property type="protein sequence ID" value="KAF3336279.1"/>
    <property type="molecule type" value="Genomic_DNA"/>
</dbReference>
<dbReference type="InterPro" id="IPR050481">
    <property type="entry name" value="UDP-glycosyltransf_plant"/>
</dbReference>
<sequence length="468" mass="51947">MKSKKVVLYPSVPVGHLVPMVELAKQFVRHGISVTIPVMNVRSAPDLVTEICNSNIPNISFHILPQVTLSNPHPVPFVNVFNMMKLNNDSLRSFLVEQSQTSPISAVILDMFCVDALDVTSELGIPAYFFTVSGAASVNVYFQLPTYFTTCSIGPLKDIGKTPLFFHGVPPLPVSHLPHFPNEAFDPEKEQYKLLMNVFNRLPEGKGILVNSFDSLEPRAVMALKDGLCLPNRSTPPIYCIGPLIAGRDNKEGQQHPCLSWLDAQPKESVVFLCFGSMSDFPVEQLKEIAVGLENSGQRFLWVVRSPQNPDPALIFEPTTEPDLDILMPEGFLDRTRDQGLIVKQWAPQVEVLKHEAVGCFVSHCGSNSTLEAVSFGVPMICWPLFAEQKINKVFLVEEIKIGIELKGYDEGFVQADELEDKVKWIIGSEGGAELRNRMMKVKESAIKAMKEGGSSFHAFAEFLECLN</sequence>
<evidence type="ECO:0000256" key="1">
    <source>
        <dbReference type="ARBA" id="ARBA00009995"/>
    </source>
</evidence>
<name>A0A833R6T1_9POAL</name>
<protein>
    <recommendedName>
        <fullName evidence="4">Glycosyltransferase</fullName>
        <ecNumber evidence="4">2.4.1.-</ecNumber>
    </recommendedName>
</protein>
<evidence type="ECO:0000313" key="5">
    <source>
        <dbReference type="EMBL" id="KAF3336279.1"/>
    </source>
</evidence>
<keyword evidence="3" id="KW-0328">Glycosyltransferase</keyword>
<dbReference type="EC" id="2.4.1.-" evidence="4"/>
<dbReference type="GO" id="GO:0035251">
    <property type="term" value="F:UDP-glucosyltransferase activity"/>
    <property type="evidence" value="ECO:0007669"/>
    <property type="project" value="InterPro"/>
</dbReference>
<reference evidence="5" key="1">
    <citation type="submission" date="2020-01" db="EMBL/GenBank/DDBJ databases">
        <title>Genome sequence of Kobresia littledalei, the first chromosome-level genome in the family Cyperaceae.</title>
        <authorList>
            <person name="Qu G."/>
        </authorList>
    </citation>
    <scope>NUCLEOTIDE SEQUENCE</scope>
    <source>
        <strain evidence="5">C.B.Clarke</strain>
        <tissue evidence="5">Leaf</tissue>
    </source>
</reference>
<dbReference type="OrthoDB" id="5835829at2759"/>
<dbReference type="AlphaFoldDB" id="A0A833R6T1"/>
<dbReference type="SUPFAM" id="SSF53756">
    <property type="entry name" value="UDP-Glycosyltransferase/glycogen phosphorylase"/>
    <property type="match status" value="1"/>
</dbReference>
<evidence type="ECO:0000313" key="6">
    <source>
        <dbReference type="Proteomes" id="UP000623129"/>
    </source>
</evidence>
<dbReference type="Gene3D" id="3.40.50.2000">
    <property type="entry name" value="Glycogen Phosphorylase B"/>
    <property type="match status" value="2"/>
</dbReference>
<evidence type="ECO:0000256" key="2">
    <source>
        <dbReference type="ARBA" id="ARBA00022679"/>
    </source>
</evidence>
<dbReference type="InterPro" id="IPR002213">
    <property type="entry name" value="UDP_glucos_trans"/>
</dbReference>
<dbReference type="CDD" id="cd03784">
    <property type="entry name" value="GT1_Gtf-like"/>
    <property type="match status" value="1"/>
</dbReference>
<comment type="caution">
    <text evidence="5">The sequence shown here is derived from an EMBL/GenBank/DDBJ whole genome shotgun (WGS) entry which is preliminary data.</text>
</comment>
<dbReference type="Pfam" id="PF00201">
    <property type="entry name" value="UDPGT"/>
    <property type="match status" value="1"/>
</dbReference>
<proteinExistence type="inferred from homology"/>
<dbReference type="Proteomes" id="UP000623129">
    <property type="component" value="Unassembled WGS sequence"/>
</dbReference>
<keyword evidence="6" id="KW-1185">Reference proteome</keyword>
<evidence type="ECO:0000256" key="3">
    <source>
        <dbReference type="RuleBase" id="RU003718"/>
    </source>
</evidence>
<dbReference type="FunFam" id="3.40.50.2000:FF:000020">
    <property type="entry name" value="Glycosyltransferase"/>
    <property type="match status" value="1"/>
</dbReference>
<dbReference type="PANTHER" id="PTHR48048">
    <property type="entry name" value="GLYCOSYLTRANSFERASE"/>
    <property type="match status" value="1"/>
</dbReference>
<organism evidence="5 6">
    <name type="scientific">Carex littledalei</name>
    <dbReference type="NCBI Taxonomy" id="544730"/>
    <lineage>
        <taxon>Eukaryota</taxon>
        <taxon>Viridiplantae</taxon>
        <taxon>Streptophyta</taxon>
        <taxon>Embryophyta</taxon>
        <taxon>Tracheophyta</taxon>
        <taxon>Spermatophyta</taxon>
        <taxon>Magnoliopsida</taxon>
        <taxon>Liliopsida</taxon>
        <taxon>Poales</taxon>
        <taxon>Cyperaceae</taxon>
        <taxon>Cyperoideae</taxon>
        <taxon>Cariceae</taxon>
        <taxon>Carex</taxon>
        <taxon>Carex subgen. Euthyceras</taxon>
    </lineage>
</organism>
<keyword evidence="2 3" id="KW-0808">Transferase</keyword>
<evidence type="ECO:0000256" key="4">
    <source>
        <dbReference type="RuleBase" id="RU362057"/>
    </source>
</evidence>
<gene>
    <name evidence="5" type="ORF">FCM35_KLT18865</name>
</gene>
<dbReference type="PROSITE" id="PS00375">
    <property type="entry name" value="UDPGT"/>
    <property type="match status" value="1"/>
</dbReference>